<reference evidence="3" key="1">
    <citation type="journal article" date="2019" name="Int. J. Syst. Evol. Microbiol.">
        <title>The Global Catalogue of Microorganisms (GCM) 10K type strain sequencing project: providing services to taxonomists for standard genome sequencing and annotation.</title>
        <authorList>
            <consortium name="The Broad Institute Genomics Platform"/>
            <consortium name="The Broad Institute Genome Sequencing Center for Infectious Disease"/>
            <person name="Wu L."/>
            <person name="Ma J."/>
        </authorList>
    </citation>
    <scope>NUCLEOTIDE SEQUENCE [LARGE SCALE GENOMIC DNA]</scope>
    <source>
        <strain evidence="3">CCM 8895</strain>
    </source>
</reference>
<sequence length="84" mass="9346">MSVTYLSNNSMLDVTASLNKKAIENDSLLVLVQNILNDAEIIIVIIKAVATTALISLLFDLDNNAQWDSQNILDICINFCKFQE</sequence>
<proteinExistence type="predicted"/>
<organism evidence="2 3">
    <name type="scientific">Companilactobacillus baiquanensis</name>
    <dbReference type="NCBI Taxonomy" id="2486005"/>
    <lineage>
        <taxon>Bacteria</taxon>
        <taxon>Bacillati</taxon>
        <taxon>Bacillota</taxon>
        <taxon>Bacilli</taxon>
        <taxon>Lactobacillales</taxon>
        <taxon>Lactobacillaceae</taxon>
        <taxon>Companilactobacillus</taxon>
    </lineage>
</organism>
<feature type="transmembrane region" description="Helical" evidence="1">
    <location>
        <begin position="41"/>
        <end position="59"/>
    </location>
</feature>
<dbReference type="RefSeq" id="WP_125593658.1">
    <property type="nucleotide sequence ID" value="NZ_JBHSSN010000013.1"/>
</dbReference>
<keyword evidence="1" id="KW-0472">Membrane</keyword>
<protein>
    <submittedName>
        <fullName evidence="2">Uncharacterized protein</fullName>
    </submittedName>
</protein>
<name>A0ABW1UWT1_9LACO</name>
<keyword evidence="1" id="KW-0812">Transmembrane</keyword>
<gene>
    <name evidence="2" type="ORF">ACFP1F_05530</name>
</gene>
<evidence type="ECO:0000256" key="1">
    <source>
        <dbReference type="SAM" id="Phobius"/>
    </source>
</evidence>
<evidence type="ECO:0000313" key="2">
    <source>
        <dbReference type="EMBL" id="MFC6323190.1"/>
    </source>
</evidence>
<keyword evidence="3" id="KW-1185">Reference proteome</keyword>
<dbReference type="Proteomes" id="UP001596186">
    <property type="component" value="Unassembled WGS sequence"/>
</dbReference>
<evidence type="ECO:0000313" key="3">
    <source>
        <dbReference type="Proteomes" id="UP001596186"/>
    </source>
</evidence>
<keyword evidence="1" id="KW-1133">Transmembrane helix</keyword>
<comment type="caution">
    <text evidence="2">The sequence shown here is derived from an EMBL/GenBank/DDBJ whole genome shotgun (WGS) entry which is preliminary data.</text>
</comment>
<accession>A0ABW1UWT1</accession>
<dbReference type="EMBL" id="JBHSSN010000013">
    <property type="protein sequence ID" value="MFC6323190.1"/>
    <property type="molecule type" value="Genomic_DNA"/>
</dbReference>